<name>A0A1G2JAG7_9BACT</name>
<dbReference type="Proteomes" id="UP000177751">
    <property type="component" value="Unassembled WGS sequence"/>
</dbReference>
<reference evidence="1 2" key="1">
    <citation type="journal article" date="2016" name="Nat. Commun.">
        <title>Thousands of microbial genomes shed light on interconnected biogeochemical processes in an aquifer system.</title>
        <authorList>
            <person name="Anantharaman K."/>
            <person name="Brown C.T."/>
            <person name="Hug L.A."/>
            <person name="Sharon I."/>
            <person name="Castelle C.J."/>
            <person name="Probst A.J."/>
            <person name="Thomas B.C."/>
            <person name="Singh A."/>
            <person name="Wilkins M.J."/>
            <person name="Karaoz U."/>
            <person name="Brodie E.L."/>
            <person name="Williams K.H."/>
            <person name="Hubbard S.S."/>
            <person name="Banfield J.F."/>
        </authorList>
    </citation>
    <scope>NUCLEOTIDE SEQUENCE [LARGE SCALE GENOMIC DNA]</scope>
</reference>
<proteinExistence type="predicted"/>
<protein>
    <submittedName>
        <fullName evidence="1">Uncharacterized protein</fullName>
    </submittedName>
</protein>
<organism evidence="1 2">
    <name type="scientific">Candidatus Staskawiczbacteria bacterium RIFOXYC1_FULL_38_18</name>
    <dbReference type="NCBI Taxonomy" id="1802229"/>
    <lineage>
        <taxon>Bacteria</taxon>
        <taxon>Candidatus Staskawicziibacteriota</taxon>
    </lineage>
</organism>
<sequence length="128" mass="14285">MYGETLVVADSFSDSDKIPVNFPRADCEAHLGHLDGTLQLVYATMVSKTHYVLSIKSGVAVGKRVPINIDTFGKLRQWCAEQIASVEGAEKEGRDLVRKVNILFGVPDRNLGQRWKLLDEARARDSQR</sequence>
<evidence type="ECO:0000313" key="2">
    <source>
        <dbReference type="Proteomes" id="UP000177751"/>
    </source>
</evidence>
<gene>
    <name evidence="1" type="ORF">A2401_00865</name>
</gene>
<accession>A0A1G2JAG7</accession>
<evidence type="ECO:0000313" key="1">
    <source>
        <dbReference type="EMBL" id="OGZ84064.1"/>
    </source>
</evidence>
<dbReference type="AlphaFoldDB" id="A0A1G2JAG7"/>
<comment type="caution">
    <text evidence="1">The sequence shown here is derived from an EMBL/GenBank/DDBJ whole genome shotgun (WGS) entry which is preliminary data.</text>
</comment>
<dbReference type="EMBL" id="MHPP01000024">
    <property type="protein sequence ID" value="OGZ84064.1"/>
    <property type="molecule type" value="Genomic_DNA"/>
</dbReference>